<dbReference type="Pfam" id="PF08148">
    <property type="entry name" value="DSHCT"/>
    <property type="match status" value="1"/>
</dbReference>
<dbReference type="SMART" id="SM01142">
    <property type="entry name" value="DSHCT"/>
    <property type="match status" value="1"/>
</dbReference>
<reference evidence="6" key="1">
    <citation type="submission" date="2022-02" db="EMBL/GenBank/DDBJ databases">
        <authorList>
            <person name="Leng L."/>
        </authorList>
    </citation>
    <scope>NUCLEOTIDE SEQUENCE</scope>
    <source>
        <strain evidence="6">JI</strain>
    </source>
</reference>
<evidence type="ECO:0000313" key="7">
    <source>
        <dbReference type="Proteomes" id="UP001154312"/>
    </source>
</evidence>
<dbReference type="GO" id="GO:0016787">
    <property type="term" value="F:hydrolase activity"/>
    <property type="evidence" value="ECO:0007669"/>
    <property type="project" value="UniProtKB-KW"/>
</dbReference>
<keyword evidence="2" id="KW-0378">Hydrolase</keyword>
<dbReference type="GO" id="GO:0005524">
    <property type="term" value="F:ATP binding"/>
    <property type="evidence" value="ECO:0007669"/>
    <property type="project" value="UniProtKB-KW"/>
</dbReference>
<dbReference type="InterPro" id="IPR050699">
    <property type="entry name" value="RNA-DNA_Helicase"/>
</dbReference>
<evidence type="ECO:0000256" key="4">
    <source>
        <dbReference type="ARBA" id="ARBA00022840"/>
    </source>
</evidence>
<dbReference type="AlphaFoldDB" id="A0A9X4H7W3"/>
<evidence type="ECO:0000256" key="3">
    <source>
        <dbReference type="ARBA" id="ARBA00022806"/>
    </source>
</evidence>
<dbReference type="EMBL" id="JAKOAV010000009">
    <property type="protein sequence ID" value="MDF9408074.1"/>
    <property type="molecule type" value="Genomic_DNA"/>
</dbReference>
<dbReference type="SMART" id="SM00490">
    <property type="entry name" value="HELICc"/>
    <property type="match status" value="1"/>
</dbReference>
<feature type="domain" description="Helicase C-terminal" evidence="5">
    <location>
        <begin position="10"/>
        <end position="208"/>
    </location>
</feature>
<gene>
    <name evidence="6" type="ORF">L7E55_06830</name>
</gene>
<dbReference type="GO" id="GO:0004386">
    <property type="term" value="F:helicase activity"/>
    <property type="evidence" value="ECO:0007669"/>
    <property type="project" value="UniProtKB-KW"/>
</dbReference>
<sequence>MSKTELPELSCSRIVELIQDKLPALFFVFSRGRTEILAQDLSREWDFLDPEEKSDARKIINAAESEYPGTFSGPGWHILKRLLYQGIAYHHAGMLPPVKYLVENLYSKRLIFVVFCTETFAAGVNFPAASAIFDSTRKWDGHDFRILQNREFYQMAGRAGRRGFDQVGHAVIRIDSRFPEQTGFFDEKFVEPVSGRLIISPNTVLSLLRYKSDTEIGRFLNDNFKTFQTRKREKELADQIKLSKELIVELTSSLCRDTLTLKCPIERARAHRRLKHSRRRGGNKEKELLKRQLASFTPRKCRETDKCRSNAEKLNKLKIHINLLYQEYKSVTEQVDSTFREYGEVRDILENLGYVKNREFFPRGLFALELHVQEIFVTELAFSGIIEDADPAEVAAVLAGVEFVPGKNTRATWLDIPALREASQIRWELLSMGVPERFCVWSDLPGALAYAWYNGASFNELLEMSTFQPGDVFSIFRREIDLLRQIERAAGDNLSIAERVRAIRGRLDREEVALCF</sequence>
<evidence type="ECO:0000256" key="2">
    <source>
        <dbReference type="ARBA" id="ARBA00022801"/>
    </source>
</evidence>
<dbReference type="CDD" id="cd18795">
    <property type="entry name" value="SF2_C_Ski2"/>
    <property type="match status" value="1"/>
</dbReference>
<proteinExistence type="predicted"/>
<dbReference type="Gene3D" id="3.40.50.300">
    <property type="entry name" value="P-loop containing nucleotide triphosphate hydrolases"/>
    <property type="match status" value="1"/>
</dbReference>
<keyword evidence="7" id="KW-1185">Reference proteome</keyword>
<dbReference type="RefSeq" id="WP_277443356.1">
    <property type="nucleotide sequence ID" value="NZ_JAKOAV010000009.1"/>
</dbReference>
<dbReference type="PANTHER" id="PTHR12131:SF1">
    <property type="entry name" value="ATP-DEPENDENT RNA HELICASE SUPV3L1, MITOCHONDRIAL-RELATED"/>
    <property type="match status" value="1"/>
</dbReference>
<evidence type="ECO:0000256" key="1">
    <source>
        <dbReference type="ARBA" id="ARBA00022741"/>
    </source>
</evidence>
<dbReference type="Pfam" id="PF00271">
    <property type="entry name" value="Helicase_C"/>
    <property type="match status" value="1"/>
</dbReference>
<evidence type="ECO:0000259" key="5">
    <source>
        <dbReference type="PROSITE" id="PS51194"/>
    </source>
</evidence>
<name>A0A9X4H7W3_9FIRM</name>
<dbReference type="Proteomes" id="UP001154312">
    <property type="component" value="Unassembled WGS sequence"/>
</dbReference>
<comment type="caution">
    <text evidence="6">The sequence shown here is derived from an EMBL/GenBank/DDBJ whole genome shotgun (WGS) entry which is preliminary data.</text>
</comment>
<keyword evidence="3 6" id="KW-0347">Helicase</keyword>
<dbReference type="SUPFAM" id="SSF52540">
    <property type="entry name" value="P-loop containing nucleoside triphosphate hydrolases"/>
    <property type="match status" value="1"/>
</dbReference>
<keyword evidence="4" id="KW-0067">ATP-binding</keyword>
<dbReference type="InterPro" id="IPR027417">
    <property type="entry name" value="P-loop_NTPase"/>
</dbReference>
<dbReference type="PROSITE" id="PS51194">
    <property type="entry name" value="HELICASE_CTER"/>
    <property type="match status" value="1"/>
</dbReference>
<protein>
    <submittedName>
        <fullName evidence="6">RNA helicase</fullName>
    </submittedName>
</protein>
<dbReference type="Gene3D" id="1.10.3380.30">
    <property type="match status" value="1"/>
</dbReference>
<dbReference type="PANTHER" id="PTHR12131">
    <property type="entry name" value="ATP-DEPENDENT RNA AND DNA HELICASE"/>
    <property type="match status" value="1"/>
</dbReference>
<dbReference type="InterPro" id="IPR012961">
    <property type="entry name" value="Ski2/MTR4_C"/>
</dbReference>
<keyword evidence="1" id="KW-0547">Nucleotide-binding</keyword>
<organism evidence="6 7">
    <name type="scientific">Pelotomaculum isophthalicicum JI</name>
    <dbReference type="NCBI Taxonomy" id="947010"/>
    <lineage>
        <taxon>Bacteria</taxon>
        <taxon>Bacillati</taxon>
        <taxon>Bacillota</taxon>
        <taxon>Clostridia</taxon>
        <taxon>Eubacteriales</taxon>
        <taxon>Desulfotomaculaceae</taxon>
        <taxon>Pelotomaculum</taxon>
    </lineage>
</organism>
<evidence type="ECO:0000313" key="6">
    <source>
        <dbReference type="EMBL" id="MDF9408074.1"/>
    </source>
</evidence>
<accession>A0A9X4H7W3</accession>
<dbReference type="InterPro" id="IPR001650">
    <property type="entry name" value="Helicase_C-like"/>
</dbReference>